<evidence type="ECO:0000313" key="3">
    <source>
        <dbReference type="EMBL" id="GES30849.1"/>
    </source>
</evidence>
<comment type="caution">
    <text evidence="3">The sequence shown here is derived from an EMBL/GenBank/DDBJ whole genome shotgun (WGS) entry which is preliminary data.</text>
</comment>
<feature type="signal peptide" evidence="2">
    <location>
        <begin position="1"/>
        <end position="21"/>
    </location>
</feature>
<keyword evidence="2" id="KW-0732">Signal</keyword>
<protein>
    <recommendedName>
        <fullName evidence="5">Secreted protein</fullName>
    </recommendedName>
</protein>
<dbReference type="EMBL" id="BLAG01000009">
    <property type="protein sequence ID" value="GES30849.1"/>
    <property type="molecule type" value="Genomic_DNA"/>
</dbReference>
<evidence type="ECO:0000256" key="2">
    <source>
        <dbReference type="SAM" id="SignalP"/>
    </source>
</evidence>
<proteinExistence type="predicted"/>
<feature type="compositionally biased region" description="Low complexity" evidence="1">
    <location>
        <begin position="110"/>
        <end position="124"/>
    </location>
</feature>
<reference evidence="3 4" key="1">
    <citation type="submission" date="2019-10" db="EMBL/GenBank/DDBJ databases">
        <title>Whole genome shotgun sequence of Streptomyces angustmyceticus NBRC 3934.</title>
        <authorList>
            <person name="Hosoyama A."/>
            <person name="Ichikawa N."/>
            <person name="Kimura A."/>
            <person name="Kitahashi Y."/>
            <person name="Komaki H."/>
            <person name="Uohara A."/>
        </authorList>
    </citation>
    <scope>NUCLEOTIDE SEQUENCE [LARGE SCALE GENOMIC DNA]</scope>
    <source>
        <strain evidence="3 4">NBRC 3934</strain>
    </source>
</reference>
<accession>A0A5J4LGW4</accession>
<evidence type="ECO:0000313" key="4">
    <source>
        <dbReference type="Proteomes" id="UP000325598"/>
    </source>
</evidence>
<gene>
    <name evidence="3" type="ORF">San01_33360</name>
</gene>
<sequence>MAAASAAVLCLGSLLAGCGSAADEGYVAVGAAGPADGRAPSRGVPPEGGVELTPLDGAGGRGGGGGDGRSEGPGDGGGAQADPSGAGSATGAGKGDEAAGAGDPGGPGASGAPRATSAPSAGAHTGHGHGGATPPASPSAPNSPTHPGGSAPPHGSHAPEPPSPTIPAGPGAPRGLLIGKPALADTDVRWCQKVSLDFLNSGGRPVTAGTVTFGTHIIGSLGVDWATRTSTHDLPLPLAVGKKRTGTWRVCVDSWRVPLGMHLDTKDVTFTWK</sequence>
<evidence type="ECO:0008006" key="5">
    <source>
        <dbReference type="Google" id="ProtNLM"/>
    </source>
</evidence>
<keyword evidence="4" id="KW-1185">Reference proteome</keyword>
<feature type="compositionally biased region" description="Gly residues" evidence="1">
    <location>
        <begin position="57"/>
        <end position="79"/>
    </location>
</feature>
<dbReference type="AlphaFoldDB" id="A0A5J4LGW4"/>
<name>A0A5J4LGW4_9ACTN</name>
<dbReference type="Proteomes" id="UP000325598">
    <property type="component" value="Unassembled WGS sequence"/>
</dbReference>
<organism evidence="3 4">
    <name type="scientific">Streptomyces angustmyceticus</name>
    <dbReference type="NCBI Taxonomy" id="285578"/>
    <lineage>
        <taxon>Bacteria</taxon>
        <taxon>Bacillati</taxon>
        <taxon>Actinomycetota</taxon>
        <taxon>Actinomycetes</taxon>
        <taxon>Kitasatosporales</taxon>
        <taxon>Streptomycetaceae</taxon>
        <taxon>Streptomyces</taxon>
    </lineage>
</organism>
<feature type="chain" id="PRO_5023884312" description="Secreted protein" evidence="2">
    <location>
        <begin position="22"/>
        <end position="273"/>
    </location>
</feature>
<evidence type="ECO:0000256" key="1">
    <source>
        <dbReference type="SAM" id="MobiDB-lite"/>
    </source>
</evidence>
<feature type="region of interest" description="Disordered" evidence="1">
    <location>
        <begin position="31"/>
        <end position="177"/>
    </location>
</feature>